<evidence type="ECO:0000313" key="1">
    <source>
        <dbReference type="EMBL" id="CAD8205205.1"/>
    </source>
</evidence>
<protein>
    <submittedName>
        <fullName evidence="1">Uncharacterized protein</fullName>
    </submittedName>
</protein>
<evidence type="ECO:0000313" key="2">
    <source>
        <dbReference type="Proteomes" id="UP000683925"/>
    </source>
</evidence>
<keyword evidence="2" id="KW-1185">Reference proteome</keyword>
<dbReference type="PANTHER" id="PTHR11319:SF35">
    <property type="entry name" value="OUTER MEMBRANE PROTEIN PMPC-RELATED"/>
    <property type="match status" value="1"/>
</dbReference>
<dbReference type="OMA" id="EVEWIIY"/>
<dbReference type="AlphaFoldDB" id="A0A8S1XVQ8"/>
<gene>
    <name evidence="1" type="ORF">POCTA_138.1.T1350009</name>
</gene>
<name>A0A8S1XVQ8_PAROT</name>
<proteinExistence type="predicted"/>
<organism evidence="1 2">
    <name type="scientific">Paramecium octaurelia</name>
    <dbReference type="NCBI Taxonomy" id="43137"/>
    <lineage>
        <taxon>Eukaryota</taxon>
        <taxon>Sar</taxon>
        <taxon>Alveolata</taxon>
        <taxon>Ciliophora</taxon>
        <taxon>Intramacronucleata</taxon>
        <taxon>Oligohymenophorea</taxon>
        <taxon>Peniculida</taxon>
        <taxon>Parameciidae</taxon>
        <taxon>Paramecium</taxon>
    </lineage>
</organism>
<dbReference type="EMBL" id="CAJJDP010000136">
    <property type="protein sequence ID" value="CAD8205205.1"/>
    <property type="molecule type" value="Genomic_DNA"/>
</dbReference>
<reference evidence="1" key="1">
    <citation type="submission" date="2021-01" db="EMBL/GenBank/DDBJ databases">
        <authorList>
            <consortium name="Genoscope - CEA"/>
            <person name="William W."/>
        </authorList>
    </citation>
    <scope>NUCLEOTIDE SEQUENCE</scope>
</reference>
<dbReference type="PANTHER" id="PTHR11319">
    <property type="entry name" value="G PROTEIN-COUPLED RECEPTOR-RELATED"/>
    <property type="match status" value="1"/>
</dbReference>
<comment type="caution">
    <text evidence="1">The sequence shown here is derived from an EMBL/GenBank/DDBJ whole genome shotgun (WGS) entry which is preliminary data.</text>
</comment>
<accession>A0A8S1XVQ8</accession>
<dbReference type="Proteomes" id="UP000683925">
    <property type="component" value="Unassembled WGS sequence"/>
</dbReference>
<sequence length="472" mass="53745">MNLIIQQIYPIHAKGGAAKIITNQFVCTNSIFQNILTQTSAIFDIKTKGLGVVKLNNVSSNLILSTQRDSNDNFGCININSQNSKLDLEISNSNFTKVENGMSSAILSVKPSQRETTIQLRQIQIINCFSFLNQIFQIEFSNYNDQKLNQLSIRNMNIIFDEVEWIIYLSRFGQLSSPEIAYIIDDNSIINMAGGLISINSFALQGIIISPILKILNAQKLEIRNCFFNDVKSFYSQQLIILNQQLNTTILFKKKKFKDFRSIILILIIIECQLLQLSQLSDLNSILIINENIKQFYKLSQRVNQLLISILSSNSELKLIFNQVKLIQNNCLNCSLGLFFFSLSDYKELTIFSVTRIKYKNMDAYIQKLINRINSLFISNNGSQGSGIQAENIKLLIRQCKILGKQALKKGGGIQLDINKNEFNIYQSIIMLNKAKAGGGISFQSQSNLNKENFQKFIFKFQLCRSLCKQPY</sequence>